<dbReference type="Gene3D" id="2.60.40.4070">
    <property type="match status" value="1"/>
</dbReference>
<protein>
    <recommendedName>
        <fullName evidence="4">Secretion system C-terminal sorting domain-containing protein</fullName>
    </recommendedName>
</protein>
<proteinExistence type="predicted"/>
<dbReference type="PANTHER" id="PTHR46580:SF4">
    <property type="entry name" value="ATP_GTP-BINDING PROTEIN"/>
    <property type="match status" value="1"/>
</dbReference>
<keyword evidence="1" id="KW-0732">Signal</keyword>
<name>A0A532V0B9_UNCL8</name>
<evidence type="ECO:0000256" key="1">
    <source>
        <dbReference type="ARBA" id="ARBA00022729"/>
    </source>
</evidence>
<reference evidence="2 3" key="1">
    <citation type="submission" date="2017-06" db="EMBL/GenBank/DDBJ databases">
        <title>Novel microbial phyla capable of carbon fixation and sulfur reduction in deep-sea sediments.</title>
        <authorList>
            <person name="Huang J."/>
            <person name="Baker B."/>
            <person name="Wang Y."/>
        </authorList>
    </citation>
    <scope>NUCLEOTIDE SEQUENCE [LARGE SCALE GENOMIC DNA]</scope>
    <source>
        <strain evidence="2">B3_LCP</strain>
    </source>
</reference>
<comment type="caution">
    <text evidence="2">The sequence shown here is derived from an EMBL/GenBank/DDBJ whole genome shotgun (WGS) entry which is preliminary data.</text>
</comment>
<evidence type="ECO:0000313" key="3">
    <source>
        <dbReference type="Proteomes" id="UP000319619"/>
    </source>
</evidence>
<evidence type="ECO:0008006" key="4">
    <source>
        <dbReference type="Google" id="ProtNLM"/>
    </source>
</evidence>
<organism evidence="2 3">
    <name type="scientific">candidate division LCP-89 bacterium B3_LCP</name>
    <dbReference type="NCBI Taxonomy" id="2012998"/>
    <lineage>
        <taxon>Bacteria</taxon>
        <taxon>Pseudomonadati</taxon>
        <taxon>Bacteria division LCP-89</taxon>
    </lineage>
</organism>
<dbReference type="PANTHER" id="PTHR46580">
    <property type="entry name" value="SENSOR KINASE-RELATED"/>
    <property type="match status" value="1"/>
</dbReference>
<evidence type="ECO:0000313" key="2">
    <source>
        <dbReference type="EMBL" id="TKJ40618.1"/>
    </source>
</evidence>
<dbReference type="InterPro" id="IPR026444">
    <property type="entry name" value="Secre_tail"/>
</dbReference>
<gene>
    <name evidence="2" type="ORF">CEE37_06540</name>
</gene>
<dbReference type="AlphaFoldDB" id="A0A532V0B9"/>
<dbReference type="SUPFAM" id="SSF69318">
    <property type="entry name" value="Integrin alpha N-terminal domain"/>
    <property type="match status" value="2"/>
</dbReference>
<dbReference type="InterPro" id="IPR028994">
    <property type="entry name" value="Integrin_alpha_N"/>
</dbReference>
<dbReference type="NCBIfam" id="TIGR04183">
    <property type="entry name" value="Por_Secre_tail"/>
    <property type="match status" value="1"/>
</dbReference>
<dbReference type="InterPro" id="IPR013517">
    <property type="entry name" value="FG-GAP"/>
</dbReference>
<sequence>MKNTLIFLFLPTLLFAQEFEFQQEFDTIPVEIDGWQPFCPWAGGMTESHPAIVDIDTDGDLDFLVGEYFGKIKFFENCGTVYDPAYSLVATIFDYIEVDARNKLCFRDLDDDGDLDLVLSDDWPYVLFFRNTGTPEYPSFTLEIDPLVPAPPWCRGPELIDIDEDGDYDLLAGESNLFGVPQIYLYMNTGTPQDPDYRLYTDDLVPGTLNFEDVVPNLSMADIDDDGDEDLFISTSRDNFHFFENVSQPPNVIQFVHIDTAWQNVNDPPYGDHMYSCFYDIDADLDLDLFISNDAYYWETWEKNLVFYRNTGTPQNAVMVREIEDVFPELMIWYPSAYLIDIDQDNDGDLFLGDGWGGLRFFRNVTGQNEVGPKRPDTPFPKLDFSIGPNPANPVTWISFTLPSPQEATLAVYNILGAKVTTLTSGIQPPGTHTHIWDAAEYSSGVYIIRLEAVEFQTADRVVVVK</sequence>
<dbReference type="Pfam" id="PF13517">
    <property type="entry name" value="FG-GAP_3"/>
    <property type="match status" value="1"/>
</dbReference>
<accession>A0A532V0B9</accession>
<dbReference type="EMBL" id="NJBN01000004">
    <property type="protein sequence ID" value="TKJ40618.1"/>
    <property type="molecule type" value="Genomic_DNA"/>
</dbReference>
<dbReference type="Proteomes" id="UP000319619">
    <property type="component" value="Unassembled WGS sequence"/>
</dbReference>